<dbReference type="Proteomes" id="UP000319449">
    <property type="component" value="Unassembled WGS sequence"/>
</dbReference>
<name>A0A562VJA5_9BACT</name>
<comment type="cofactor">
    <cofactor evidence="1">
        <name>pyridoxal 5'-phosphate</name>
        <dbReference type="ChEBI" id="CHEBI:597326"/>
    </cofactor>
</comment>
<protein>
    <recommendedName>
        <fullName evidence="4">threonine-phosphate decarboxylase</fullName>
        <ecNumber evidence="4">4.1.1.81</ecNumber>
    </recommendedName>
    <alternativeName>
        <fullName evidence="8">L-threonine-O-3-phosphate decarboxylase</fullName>
    </alternativeName>
</protein>
<evidence type="ECO:0000256" key="4">
    <source>
        <dbReference type="ARBA" id="ARBA00012285"/>
    </source>
</evidence>
<dbReference type="InterPro" id="IPR004839">
    <property type="entry name" value="Aminotransferase_I/II_large"/>
</dbReference>
<comment type="catalytic activity">
    <reaction evidence="9">
        <text>O-phospho-L-threonine + H(+) = (R)-1-aminopropan-2-yl phosphate + CO2</text>
        <dbReference type="Rhea" id="RHEA:11492"/>
        <dbReference type="ChEBI" id="CHEBI:15378"/>
        <dbReference type="ChEBI" id="CHEBI:16526"/>
        <dbReference type="ChEBI" id="CHEBI:58563"/>
        <dbReference type="ChEBI" id="CHEBI:58675"/>
        <dbReference type="EC" id="4.1.1.81"/>
    </reaction>
</comment>
<evidence type="ECO:0000313" key="11">
    <source>
        <dbReference type="EMBL" id="TWJ17999.1"/>
    </source>
</evidence>
<organism evidence="11 12">
    <name type="scientific">Geobacter argillaceus</name>
    <dbReference type="NCBI Taxonomy" id="345631"/>
    <lineage>
        <taxon>Bacteria</taxon>
        <taxon>Pseudomonadati</taxon>
        <taxon>Thermodesulfobacteriota</taxon>
        <taxon>Desulfuromonadia</taxon>
        <taxon>Geobacterales</taxon>
        <taxon>Geobacteraceae</taxon>
        <taxon>Geobacter</taxon>
    </lineage>
</organism>
<dbReference type="Gene3D" id="3.90.1150.10">
    <property type="entry name" value="Aspartate Aminotransferase, domain 1"/>
    <property type="match status" value="1"/>
</dbReference>
<feature type="domain" description="Aminotransferase class I/classII large" evidence="10">
    <location>
        <begin position="23"/>
        <end position="344"/>
    </location>
</feature>
<dbReference type="InterPro" id="IPR005860">
    <property type="entry name" value="CobD"/>
</dbReference>
<evidence type="ECO:0000256" key="3">
    <source>
        <dbReference type="ARBA" id="ARBA00004953"/>
    </source>
</evidence>
<dbReference type="EMBL" id="VLLN01000018">
    <property type="protein sequence ID" value="TWJ17999.1"/>
    <property type="molecule type" value="Genomic_DNA"/>
</dbReference>
<comment type="function">
    <text evidence="2">Decarboxylates L-threonine-O-3-phosphate to yield (R)-1-amino-2-propanol O-2-phosphate, the precursor for the linkage between the nucleotide loop and the corrin ring in cobalamin.</text>
</comment>
<evidence type="ECO:0000256" key="5">
    <source>
        <dbReference type="ARBA" id="ARBA00022573"/>
    </source>
</evidence>
<dbReference type="InterPro" id="IPR004838">
    <property type="entry name" value="NHTrfase_class1_PyrdxlP-BS"/>
</dbReference>
<sequence>MKLFDHGGRVFAVARQLGVSPEEILDFSASINPLGISVKVRDAVQNALVQAVHYPDSEATALRQALALHHGLATEQFCVGNGSTELIYLLPRLLEGGRKRALLIVPTFSEYGYALQQAGWEVEQLVLSDDDGFVLPLAALAERLRSGCDILFLCNPGNPTGRLYQRDEVAAVADLCREEGTFLVVDEAFMDFCEDESAKHLVAAGDAGVVLRSMTKFWALPGLRLGYAMASAAVTARLAAIRPPWSVNHLAQAAGLAALADHDYHRRTLSMTGSARTSMAERLAALPGVRVFPAAANYLLVKLPGNLPTPILQERLLGQRMLIRDCSSFQGLGERFVRLAVRGVRENDLLLAAIEKEIV</sequence>
<dbReference type="SUPFAM" id="SSF53383">
    <property type="entry name" value="PLP-dependent transferases"/>
    <property type="match status" value="1"/>
</dbReference>
<evidence type="ECO:0000259" key="10">
    <source>
        <dbReference type="Pfam" id="PF00155"/>
    </source>
</evidence>
<dbReference type="NCBIfam" id="TIGR01140">
    <property type="entry name" value="L_thr_O3P_dcar"/>
    <property type="match status" value="1"/>
</dbReference>
<dbReference type="GO" id="GO:0009236">
    <property type="term" value="P:cobalamin biosynthetic process"/>
    <property type="evidence" value="ECO:0007669"/>
    <property type="project" value="UniProtKB-UniPathway"/>
</dbReference>
<evidence type="ECO:0000256" key="1">
    <source>
        <dbReference type="ARBA" id="ARBA00001933"/>
    </source>
</evidence>
<evidence type="ECO:0000256" key="8">
    <source>
        <dbReference type="ARBA" id="ARBA00029996"/>
    </source>
</evidence>
<dbReference type="OrthoDB" id="9813612at2"/>
<dbReference type="RefSeq" id="WP_145023731.1">
    <property type="nucleotide sequence ID" value="NZ_VLLN01000018.1"/>
</dbReference>
<evidence type="ECO:0000256" key="7">
    <source>
        <dbReference type="ARBA" id="ARBA00023239"/>
    </source>
</evidence>
<proteinExistence type="predicted"/>
<dbReference type="Pfam" id="PF00155">
    <property type="entry name" value="Aminotran_1_2"/>
    <property type="match status" value="1"/>
</dbReference>
<keyword evidence="7" id="KW-0456">Lyase</keyword>
<dbReference type="PANTHER" id="PTHR42885">
    <property type="entry name" value="HISTIDINOL-PHOSPHATE AMINOTRANSFERASE-RELATED"/>
    <property type="match status" value="1"/>
</dbReference>
<dbReference type="GO" id="GO:0030170">
    <property type="term" value="F:pyridoxal phosphate binding"/>
    <property type="evidence" value="ECO:0007669"/>
    <property type="project" value="InterPro"/>
</dbReference>
<evidence type="ECO:0000313" key="12">
    <source>
        <dbReference type="Proteomes" id="UP000319449"/>
    </source>
</evidence>
<accession>A0A562VJA5</accession>
<dbReference type="PANTHER" id="PTHR42885:SF1">
    <property type="entry name" value="THREONINE-PHOSPHATE DECARBOXYLASE"/>
    <property type="match status" value="1"/>
</dbReference>
<evidence type="ECO:0000256" key="6">
    <source>
        <dbReference type="ARBA" id="ARBA00022898"/>
    </source>
</evidence>
<gene>
    <name evidence="11" type="ORF">JN12_02760</name>
</gene>
<dbReference type="AlphaFoldDB" id="A0A562VJA5"/>
<dbReference type="InterPro" id="IPR015422">
    <property type="entry name" value="PyrdxlP-dep_Trfase_small"/>
</dbReference>
<reference evidence="11 12" key="1">
    <citation type="submission" date="2019-07" db="EMBL/GenBank/DDBJ databases">
        <title>Genomic Encyclopedia of Archaeal and Bacterial Type Strains, Phase II (KMG-II): from individual species to whole genera.</title>
        <authorList>
            <person name="Goeker M."/>
        </authorList>
    </citation>
    <scope>NUCLEOTIDE SEQUENCE [LARGE SCALE GENOMIC DNA]</scope>
    <source>
        <strain evidence="11 12">ATCC BAA-1139</strain>
    </source>
</reference>
<comment type="caution">
    <text evidence="11">The sequence shown here is derived from an EMBL/GenBank/DDBJ whole genome shotgun (WGS) entry which is preliminary data.</text>
</comment>
<dbReference type="EC" id="4.1.1.81" evidence="4"/>
<evidence type="ECO:0000256" key="2">
    <source>
        <dbReference type="ARBA" id="ARBA00003444"/>
    </source>
</evidence>
<keyword evidence="12" id="KW-1185">Reference proteome</keyword>
<dbReference type="PROSITE" id="PS00105">
    <property type="entry name" value="AA_TRANSFER_CLASS_1"/>
    <property type="match status" value="1"/>
</dbReference>
<dbReference type="Gene3D" id="3.40.640.10">
    <property type="entry name" value="Type I PLP-dependent aspartate aminotransferase-like (Major domain)"/>
    <property type="match status" value="1"/>
</dbReference>
<dbReference type="CDD" id="cd00609">
    <property type="entry name" value="AAT_like"/>
    <property type="match status" value="1"/>
</dbReference>
<keyword evidence="5" id="KW-0169">Cobalamin biosynthesis</keyword>
<evidence type="ECO:0000256" key="9">
    <source>
        <dbReference type="ARBA" id="ARBA00048531"/>
    </source>
</evidence>
<dbReference type="InterPro" id="IPR015421">
    <property type="entry name" value="PyrdxlP-dep_Trfase_major"/>
</dbReference>
<keyword evidence="6" id="KW-0663">Pyridoxal phosphate</keyword>
<dbReference type="GO" id="GO:0048472">
    <property type="term" value="F:threonine-phosphate decarboxylase activity"/>
    <property type="evidence" value="ECO:0007669"/>
    <property type="project" value="UniProtKB-EC"/>
</dbReference>
<dbReference type="InterPro" id="IPR015424">
    <property type="entry name" value="PyrdxlP-dep_Trfase"/>
</dbReference>
<comment type="pathway">
    <text evidence="3">Cofactor biosynthesis; adenosylcobalamin biosynthesis.</text>
</comment>
<dbReference type="UniPathway" id="UPA00148"/>